<name>A0A7W4P1J0_9PROT</name>
<organism evidence="4 5">
    <name type="scientific">Gluconacetobacter asukensis</name>
    <dbReference type="NCBI Taxonomy" id="1017181"/>
    <lineage>
        <taxon>Bacteria</taxon>
        <taxon>Pseudomonadati</taxon>
        <taxon>Pseudomonadota</taxon>
        <taxon>Alphaproteobacteria</taxon>
        <taxon>Acetobacterales</taxon>
        <taxon>Acetobacteraceae</taxon>
        <taxon>Gluconacetobacter</taxon>
    </lineage>
</organism>
<gene>
    <name evidence="4" type="ORF">HLH35_19120</name>
</gene>
<dbReference type="PANTHER" id="PTHR43656">
    <property type="entry name" value="BINDING OXIDOREDUCTASE, PUTATIVE (AFU_ORTHOLOGUE AFUA_2G08260)-RELATED"/>
    <property type="match status" value="1"/>
</dbReference>
<accession>A0A7W4P1J0</accession>
<dbReference type="GO" id="GO:0016491">
    <property type="term" value="F:oxidoreductase activity"/>
    <property type="evidence" value="ECO:0007669"/>
    <property type="project" value="UniProtKB-KW"/>
</dbReference>
<keyword evidence="2" id="KW-0560">Oxidoreductase</keyword>
<evidence type="ECO:0000256" key="1">
    <source>
        <dbReference type="ARBA" id="ARBA00022630"/>
    </source>
</evidence>
<dbReference type="InterPro" id="IPR013785">
    <property type="entry name" value="Aldolase_TIM"/>
</dbReference>
<sequence length="430" mass="46639">MPLFSPLTLPNGAVIPNRLAKAAMEENMADADHAPSDELIRLYRAWGQGGAGLVITGNVMIDARAMTGPAGVVLENDRHLDRFRTWSDTARAGDSQIWMQINHPGRQMPASLGRETLAPSAIPLDLGRQSKMFPMPRAMTAADIADVQQRFVNTARLAERAGFAGVEIHAAHGYLLSQFLSPLANRRTDQWGGSLENRARLLLDIVRDTRAAVRPTFSVAVKLNSADFQRGGFSPEDARSVVRMLDGLGVDLVELSGGSYEAPAMMGTARDERTLAREAYFLDFAREIKTVATMPLMVTGGIRRRAVAEKVIDSSIAMAGMATALAIEPDLPKRWKQGHDDAPALKPIGWKNKALASAAHMAAVRYQMARLASGRPTRPLVSPLMAFIRAQLTGRRQARAYRAWMVNGAPPRKAGDTAAGMTMRPLGGKA</sequence>
<dbReference type="InterPro" id="IPR001155">
    <property type="entry name" value="OxRdtase_FMN_N"/>
</dbReference>
<evidence type="ECO:0000256" key="2">
    <source>
        <dbReference type="ARBA" id="ARBA00023002"/>
    </source>
</evidence>
<proteinExistence type="predicted"/>
<dbReference type="Proteomes" id="UP000577891">
    <property type="component" value="Unassembled WGS sequence"/>
</dbReference>
<dbReference type="InterPro" id="IPR051799">
    <property type="entry name" value="NADH_flavin_oxidoreductase"/>
</dbReference>
<dbReference type="GO" id="GO:0010181">
    <property type="term" value="F:FMN binding"/>
    <property type="evidence" value="ECO:0007669"/>
    <property type="project" value="InterPro"/>
</dbReference>
<evidence type="ECO:0000259" key="3">
    <source>
        <dbReference type="Pfam" id="PF00724"/>
    </source>
</evidence>
<evidence type="ECO:0000313" key="4">
    <source>
        <dbReference type="EMBL" id="MBB2174191.1"/>
    </source>
</evidence>
<dbReference type="EMBL" id="JABEQE010000032">
    <property type="protein sequence ID" value="MBB2174191.1"/>
    <property type="molecule type" value="Genomic_DNA"/>
</dbReference>
<evidence type="ECO:0000313" key="5">
    <source>
        <dbReference type="Proteomes" id="UP000577891"/>
    </source>
</evidence>
<comment type="caution">
    <text evidence="4">The sequence shown here is derived from an EMBL/GenBank/DDBJ whole genome shotgun (WGS) entry which is preliminary data.</text>
</comment>
<protein>
    <submittedName>
        <fullName evidence="4">NADH:flavin oxidoreductase/NADH oxidase family protein</fullName>
    </submittedName>
</protein>
<dbReference type="CDD" id="cd04733">
    <property type="entry name" value="OYE_like_2_FMN"/>
    <property type="match status" value="1"/>
</dbReference>
<dbReference type="Gene3D" id="3.20.20.70">
    <property type="entry name" value="Aldolase class I"/>
    <property type="match status" value="1"/>
</dbReference>
<dbReference type="PANTHER" id="PTHR43656:SF2">
    <property type="entry name" value="BINDING OXIDOREDUCTASE, PUTATIVE (AFU_ORTHOLOGUE AFUA_2G08260)-RELATED"/>
    <property type="match status" value="1"/>
</dbReference>
<dbReference type="AlphaFoldDB" id="A0A7W4P1J0"/>
<dbReference type="RefSeq" id="WP_182980654.1">
    <property type="nucleotide sequence ID" value="NZ_BAABGB010000049.1"/>
</dbReference>
<keyword evidence="1" id="KW-0285">Flavoprotein</keyword>
<feature type="domain" description="NADH:flavin oxidoreductase/NADH oxidase N-terminal" evidence="3">
    <location>
        <begin position="3"/>
        <end position="340"/>
    </location>
</feature>
<reference evidence="4 5" key="1">
    <citation type="submission" date="2020-04" db="EMBL/GenBank/DDBJ databases">
        <title>Description of novel Gluconacetobacter.</title>
        <authorList>
            <person name="Sombolestani A."/>
        </authorList>
    </citation>
    <scope>NUCLEOTIDE SEQUENCE [LARGE SCALE GENOMIC DNA]</scope>
    <source>
        <strain evidence="4 5">LMG 27724</strain>
    </source>
</reference>
<keyword evidence="5" id="KW-1185">Reference proteome</keyword>
<dbReference type="Pfam" id="PF00724">
    <property type="entry name" value="Oxidored_FMN"/>
    <property type="match status" value="1"/>
</dbReference>
<dbReference type="SUPFAM" id="SSF51395">
    <property type="entry name" value="FMN-linked oxidoreductases"/>
    <property type="match status" value="1"/>
</dbReference>